<accession>A0A0P0YWR0</accession>
<protein>
    <recommendedName>
        <fullName evidence="7">Glycosyltransferase 2-like domain-containing protein</fullName>
    </recommendedName>
</protein>
<dbReference type="EMBL" id="LC066371">
    <property type="protein sequence ID" value="BAT25981.1"/>
    <property type="molecule type" value="Genomic_DNA"/>
</dbReference>
<keyword evidence="5" id="KW-0472">Membrane</keyword>
<dbReference type="InterPro" id="IPR029044">
    <property type="entry name" value="Nucleotide-diphossugar_trans"/>
</dbReference>
<dbReference type="PANTHER" id="PTHR43646">
    <property type="entry name" value="GLYCOSYLTRANSFERASE"/>
    <property type="match status" value="1"/>
</dbReference>
<evidence type="ECO:0000256" key="4">
    <source>
        <dbReference type="ARBA" id="ARBA00022679"/>
    </source>
</evidence>
<sequence length="395" mass="42450">MDKQVQRIIETVAAAFPVDGEIAVDGAWSGQVALCACVPACNEERLIGRSLQALNEALDEGDGVIVLANGCRDATARTALDVMQGWTRPWLLLQCEWHVGQGSAPRARRLAMDIATALSPDALLLSTDGDTLAANGLAGAYRAAFARGGDLVCGTIDFIAEEAALLPQADPAGEYLLREFRAVSREIAEMLCPDRDNSWPHHGNIGGANFAITGNAYRAVGGLPTPPSGEDRALRRMVLGLGLRVLYVDTARVATSPRLDGRARGGLADELQRNRTEADPIVDELLEAPETLLLRMCALRDFLAAPDVASRRSVLAGIDIQGKELDELAEKGERRAFHMAEDASPILARRVLRLSDLAHHLPDLLKIRDAIAGDRSETALRRGAQRVGAPVRTAR</sequence>
<evidence type="ECO:0000256" key="5">
    <source>
        <dbReference type="ARBA" id="ARBA00023136"/>
    </source>
</evidence>
<evidence type="ECO:0000313" key="6">
    <source>
        <dbReference type="EMBL" id="BAT25981.1"/>
    </source>
</evidence>
<dbReference type="PANTHER" id="PTHR43646:SF2">
    <property type="entry name" value="GLYCOSYLTRANSFERASE 2-LIKE DOMAIN-CONTAINING PROTEIN"/>
    <property type="match status" value="1"/>
</dbReference>
<keyword evidence="3" id="KW-0328">Glycosyltransferase</keyword>
<evidence type="ECO:0000256" key="3">
    <source>
        <dbReference type="ARBA" id="ARBA00022676"/>
    </source>
</evidence>
<keyword evidence="4" id="KW-0808">Transferase</keyword>
<dbReference type="GO" id="GO:0016757">
    <property type="term" value="F:glycosyltransferase activity"/>
    <property type="evidence" value="ECO:0007669"/>
    <property type="project" value="UniProtKB-KW"/>
</dbReference>
<comment type="subcellular location">
    <subcellularLocation>
        <location evidence="1">Cell membrane</location>
    </subcellularLocation>
</comment>
<reference evidence="6" key="1">
    <citation type="journal article" date="2015" name="Proc. Natl. Acad. Sci. U.S.A.">
        <title>Bacterial clade with the ribosomal RNA operon on a small plasmid rather than the chromosome.</title>
        <authorList>
            <person name="Anda M."/>
            <person name="Ohtsubo Y."/>
            <person name="Okubo T."/>
            <person name="Sugawara M."/>
            <person name="Nagata Y."/>
            <person name="Tsuda M."/>
            <person name="Minamisawa K."/>
            <person name="Mitsui H."/>
        </authorList>
    </citation>
    <scope>NUCLEOTIDE SEQUENCE</scope>
    <source>
        <strain evidence="6">DSM 21988</strain>
    </source>
</reference>
<dbReference type="SUPFAM" id="SSF53448">
    <property type="entry name" value="Nucleotide-diphospho-sugar transferases"/>
    <property type="match status" value="1"/>
</dbReference>
<evidence type="ECO:0000256" key="2">
    <source>
        <dbReference type="ARBA" id="ARBA00022475"/>
    </source>
</evidence>
<proteinExistence type="predicted"/>
<dbReference type="CDD" id="cd00761">
    <property type="entry name" value="Glyco_tranf_GTA_type"/>
    <property type="match status" value="1"/>
</dbReference>
<evidence type="ECO:0000256" key="1">
    <source>
        <dbReference type="ARBA" id="ARBA00004236"/>
    </source>
</evidence>
<dbReference type="RefSeq" id="WP_060602586.1">
    <property type="nucleotide sequence ID" value="NZ_BBWQ01000009.1"/>
</dbReference>
<keyword evidence="2" id="KW-1003">Cell membrane</keyword>
<dbReference type="GO" id="GO:0005886">
    <property type="term" value="C:plasma membrane"/>
    <property type="evidence" value="ECO:0007669"/>
    <property type="project" value="UniProtKB-SubCell"/>
</dbReference>
<dbReference type="AlphaFoldDB" id="A0A0P0YWR0"/>
<evidence type="ECO:0008006" key="7">
    <source>
        <dbReference type="Google" id="ProtNLM"/>
    </source>
</evidence>
<organism evidence="6">
    <name type="scientific">Aureimonas altamirensis</name>
    <dbReference type="NCBI Taxonomy" id="370622"/>
    <lineage>
        <taxon>Bacteria</taxon>
        <taxon>Pseudomonadati</taxon>
        <taxon>Pseudomonadota</taxon>
        <taxon>Alphaproteobacteria</taxon>
        <taxon>Hyphomicrobiales</taxon>
        <taxon>Aurantimonadaceae</taxon>
        <taxon>Aureimonas</taxon>
    </lineage>
</organism>
<dbReference type="Gene3D" id="3.90.550.10">
    <property type="entry name" value="Spore Coat Polysaccharide Biosynthesis Protein SpsA, Chain A"/>
    <property type="match status" value="1"/>
</dbReference>
<name>A0A0P0YWR0_9HYPH</name>